<dbReference type="EMBL" id="JAHRIP010028982">
    <property type="protein sequence ID" value="MEQ2291323.1"/>
    <property type="molecule type" value="Genomic_DNA"/>
</dbReference>
<reference evidence="3 4" key="1">
    <citation type="submission" date="2021-06" db="EMBL/GenBank/DDBJ databases">
        <authorList>
            <person name="Palmer J.M."/>
        </authorList>
    </citation>
    <scope>NUCLEOTIDE SEQUENCE [LARGE SCALE GENOMIC DNA]</scope>
    <source>
        <strain evidence="3 4">AS_MEX2019</strain>
        <tissue evidence="3">Muscle</tissue>
    </source>
</reference>
<evidence type="ECO:0000313" key="4">
    <source>
        <dbReference type="Proteomes" id="UP001469553"/>
    </source>
</evidence>
<dbReference type="InterPro" id="IPR051478">
    <property type="entry name" value="Beta-lactamase-like_AB/R"/>
</dbReference>
<accession>A0ABV0YC25</accession>
<name>A0ABV0YC25_9TELE</name>
<organism evidence="3 4">
    <name type="scientific">Ameca splendens</name>
    <dbReference type="NCBI Taxonomy" id="208324"/>
    <lineage>
        <taxon>Eukaryota</taxon>
        <taxon>Metazoa</taxon>
        <taxon>Chordata</taxon>
        <taxon>Craniata</taxon>
        <taxon>Vertebrata</taxon>
        <taxon>Euteleostomi</taxon>
        <taxon>Actinopterygii</taxon>
        <taxon>Neopterygii</taxon>
        <taxon>Teleostei</taxon>
        <taxon>Neoteleostei</taxon>
        <taxon>Acanthomorphata</taxon>
        <taxon>Ovalentaria</taxon>
        <taxon>Atherinomorphae</taxon>
        <taxon>Cyprinodontiformes</taxon>
        <taxon>Goodeidae</taxon>
        <taxon>Ameca</taxon>
    </lineage>
</organism>
<dbReference type="Proteomes" id="UP001469553">
    <property type="component" value="Unassembled WGS sequence"/>
</dbReference>
<evidence type="ECO:0000256" key="1">
    <source>
        <dbReference type="SAM" id="MobiDB-lite"/>
    </source>
</evidence>
<keyword evidence="2" id="KW-1133">Transmembrane helix</keyword>
<feature type="non-terminal residue" evidence="3">
    <location>
        <position position="180"/>
    </location>
</feature>
<feature type="region of interest" description="Disordered" evidence="1">
    <location>
        <begin position="1"/>
        <end position="23"/>
    </location>
</feature>
<keyword evidence="2" id="KW-0812">Transmembrane</keyword>
<sequence>MKEISFCPSNMGKAGSKNLPQTSLDGVQTQTTPVVTAPPAPAAAASVTFEGLSKTKKMKVKWAHLGLVFFLLLSLVMTGCFLWQYQLPKLKLDEEMGRNAKSERMCPRFPESLPLEHPIPSLKEALEKVDVLFRQSIDPISLPALSAIVILNDTVLWTGNFGKRNASDPLSGPPSEYTIY</sequence>
<gene>
    <name evidence="3" type="ORF">AMECASPLE_012305</name>
</gene>
<keyword evidence="4" id="KW-1185">Reference proteome</keyword>
<comment type="caution">
    <text evidence="3">The sequence shown here is derived from an EMBL/GenBank/DDBJ whole genome shotgun (WGS) entry which is preliminary data.</text>
</comment>
<dbReference type="PANTHER" id="PTHR22935">
    <property type="entry name" value="PENICILLIN-BINDING PROTEIN"/>
    <property type="match status" value="1"/>
</dbReference>
<keyword evidence="2" id="KW-0472">Membrane</keyword>
<evidence type="ECO:0000256" key="2">
    <source>
        <dbReference type="SAM" id="Phobius"/>
    </source>
</evidence>
<evidence type="ECO:0008006" key="5">
    <source>
        <dbReference type="Google" id="ProtNLM"/>
    </source>
</evidence>
<feature type="transmembrane region" description="Helical" evidence="2">
    <location>
        <begin position="62"/>
        <end position="85"/>
    </location>
</feature>
<protein>
    <recommendedName>
        <fullName evidence="5">Beta-lactamase</fullName>
    </recommendedName>
</protein>
<evidence type="ECO:0000313" key="3">
    <source>
        <dbReference type="EMBL" id="MEQ2291323.1"/>
    </source>
</evidence>
<dbReference type="PANTHER" id="PTHR22935:SF95">
    <property type="entry name" value="BETA-LACTAMASE-LIKE 1-RELATED"/>
    <property type="match status" value="1"/>
</dbReference>
<proteinExistence type="predicted"/>